<feature type="non-terminal residue" evidence="1">
    <location>
        <position position="1"/>
    </location>
</feature>
<proteinExistence type="predicted"/>
<protein>
    <submittedName>
        <fullName evidence="1">Uncharacterized protein</fullName>
    </submittedName>
</protein>
<keyword evidence="2" id="KW-1185">Reference proteome</keyword>
<dbReference type="OrthoDB" id="8191111at2759"/>
<evidence type="ECO:0000313" key="1">
    <source>
        <dbReference type="EMBL" id="EFN71730.1"/>
    </source>
</evidence>
<dbReference type="Proteomes" id="UP000000311">
    <property type="component" value="Unassembled WGS sequence"/>
</dbReference>
<sequence>LHPEIQKNILPIYEDLSRDDLLERCIGGFTQNANESFNATVWRLAPKHLNCGSKIIEIAAYLAAGIFNDGYSFVLRIMNDLELPIG</sequence>
<reference evidence="1 2" key="1">
    <citation type="journal article" date="2010" name="Science">
        <title>Genomic comparison of the ants Camponotus floridanus and Harpegnathos saltator.</title>
        <authorList>
            <person name="Bonasio R."/>
            <person name="Zhang G."/>
            <person name="Ye C."/>
            <person name="Mutti N.S."/>
            <person name="Fang X."/>
            <person name="Qin N."/>
            <person name="Donahue G."/>
            <person name="Yang P."/>
            <person name="Li Q."/>
            <person name="Li C."/>
            <person name="Zhang P."/>
            <person name="Huang Z."/>
            <person name="Berger S.L."/>
            <person name="Reinberg D."/>
            <person name="Wang J."/>
            <person name="Liebig J."/>
        </authorList>
    </citation>
    <scope>NUCLEOTIDE SEQUENCE [LARGE SCALE GENOMIC DNA]</scope>
    <source>
        <strain evidence="2">C129</strain>
    </source>
</reference>
<dbReference type="EMBL" id="GL436615">
    <property type="protein sequence ID" value="EFN71730.1"/>
    <property type="molecule type" value="Genomic_DNA"/>
</dbReference>
<dbReference type="OMA" id="KCITNIK"/>
<evidence type="ECO:0000313" key="2">
    <source>
        <dbReference type="Proteomes" id="UP000000311"/>
    </source>
</evidence>
<feature type="non-terminal residue" evidence="1">
    <location>
        <position position="86"/>
    </location>
</feature>
<accession>E2A4B0</accession>
<dbReference type="InParanoid" id="E2A4B0"/>
<dbReference type="AlphaFoldDB" id="E2A4B0"/>
<gene>
    <name evidence="1" type="ORF">EAG_05114</name>
</gene>
<name>E2A4B0_CAMFO</name>
<organism evidence="2">
    <name type="scientific">Camponotus floridanus</name>
    <name type="common">Florida carpenter ant</name>
    <dbReference type="NCBI Taxonomy" id="104421"/>
    <lineage>
        <taxon>Eukaryota</taxon>
        <taxon>Metazoa</taxon>
        <taxon>Ecdysozoa</taxon>
        <taxon>Arthropoda</taxon>
        <taxon>Hexapoda</taxon>
        <taxon>Insecta</taxon>
        <taxon>Pterygota</taxon>
        <taxon>Neoptera</taxon>
        <taxon>Endopterygota</taxon>
        <taxon>Hymenoptera</taxon>
        <taxon>Apocrita</taxon>
        <taxon>Aculeata</taxon>
        <taxon>Formicoidea</taxon>
        <taxon>Formicidae</taxon>
        <taxon>Formicinae</taxon>
        <taxon>Camponotus</taxon>
    </lineage>
</organism>